<dbReference type="PROSITE" id="PS50222">
    <property type="entry name" value="EF_HAND_2"/>
    <property type="match status" value="1"/>
</dbReference>
<evidence type="ECO:0000313" key="3">
    <source>
        <dbReference type="EMBL" id="CZS89214.1"/>
    </source>
</evidence>
<feature type="region of interest" description="Disordered" evidence="1">
    <location>
        <begin position="466"/>
        <end position="489"/>
    </location>
</feature>
<dbReference type="Pfam" id="PF24355">
    <property type="entry name" value="DUF7514"/>
    <property type="match status" value="1"/>
</dbReference>
<proteinExistence type="predicted"/>
<organism evidence="3 4">
    <name type="scientific">Rhynchosporium graminicola</name>
    <dbReference type="NCBI Taxonomy" id="2792576"/>
    <lineage>
        <taxon>Eukaryota</taxon>
        <taxon>Fungi</taxon>
        <taxon>Dikarya</taxon>
        <taxon>Ascomycota</taxon>
        <taxon>Pezizomycotina</taxon>
        <taxon>Leotiomycetes</taxon>
        <taxon>Helotiales</taxon>
        <taxon>Ploettnerulaceae</taxon>
        <taxon>Rhynchosporium</taxon>
    </lineage>
</organism>
<sequence length="489" mass="53854">MVFKESGIVVPLPPGFSKKPAPALPPRPKSHFDNDPNNSTKAKAAVKEKDKEPELGASNWGTLWNIMKAPLEMKGKKSRRGSAGADGNLEVPEMGDATGAPENAANDETVASGETAVLATPRKPVRRGIERVDSTAATVPSYPQPEKWEALFDGDSTPTPIFVALMSTIFNHLDTDHTGFLSPETYSDFLDTQGCEENIWKQALERAEGEHSKELADLELSLYFADLLISHVLKFRLRTPSASPNAKPQSAVRRKIRNSLQFDANMPMISRQGFIDVCKVEYLKDPNMGHEYLGRVIKEYGIWKELGDVPREVLPEKSVSKLLGEITRETNAKSLGVKQEASTRERKDPETDKSHAADSTHVSDPETSQEMDFEDSSSLKFDENKSAHILSHIEIEHLVSPMALGSPALPFKLKGGESKIAAIANGQDFDPSQEKQQDSIEDEIWDEKISLEASLINEKAEAEIVDVEKPKDNANGAKTPSLEDLYSPN</sequence>
<dbReference type="InParanoid" id="A0A1E1JY83"/>
<evidence type="ECO:0000256" key="1">
    <source>
        <dbReference type="SAM" id="MobiDB-lite"/>
    </source>
</evidence>
<name>A0A1E1JY83_9HELO</name>
<dbReference type="InterPro" id="IPR055936">
    <property type="entry name" value="DUF7514"/>
</dbReference>
<feature type="compositionally biased region" description="Basic and acidic residues" evidence="1">
    <location>
        <begin position="341"/>
        <end position="364"/>
    </location>
</feature>
<feature type="region of interest" description="Disordered" evidence="1">
    <location>
        <begin position="1"/>
        <end position="57"/>
    </location>
</feature>
<dbReference type="Proteomes" id="UP000178129">
    <property type="component" value="Unassembled WGS sequence"/>
</dbReference>
<feature type="domain" description="EF-hand" evidence="2">
    <location>
        <begin position="161"/>
        <end position="196"/>
    </location>
</feature>
<dbReference type="AlphaFoldDB" id="A0A1E1JY83"/>
<dbReference type="InterPro" id="IPR002048">
    <property type="entry name" value="EF_hand_dom"/>
</dbReference>
<accession>A0A1E1JY83</accession>
<dbReference type="EMBL" id="FJUW01000002">
    <property type="protein sequence ID" value="CZS89214.1"/>
    <property type="molecule type" value="Genomic_DNA"/>
</dbReference>
<gene>
    <name evidence="3" type="ORF">RCO7_04733</name>
</gene>
<protein>
    <recommendedName>
        <fullName evidence="2">EF-hand domain-containing protein</fullName>
    </recommendedName>
</protein>
<feature type="region of interest" description="Disordered" evidence="1">
    <location>
        <begin position="333"/>
        <end position="378"/>
    </location>
</feature>
<dbReference type="STRING" id="914237.A0A1E1JY83"/>
<keyword evidence="4" id="KW-1185">Reference proteome</keyword>
<feature type="region of interest" description="Disordered" evidence="1">
    <location>
        <begin position="75"/>
        <end position="104"/>
    </location>
</feature>
<feature type="compositionally biased region" description="Basic and acidic residues" evidence="1">
    <location>
        <begin position="45"/>
        <end position="54"/>
    </location>
</feature>
<comment type="caution">
    <text evidence="3">The sequence shown here is derived from an EMBL/GenBank/DDBJ whole genome shotgun (WGS) entry which is preliminary data.</text>
</comment>
<evidence type="ECO:0000313" key="4">
    <source>
        <dbReference type="Proteomes" id="UP000178129"/>
    </source>
</evidence>
<dbReference type="GO" id="GO:0005509">
    <property type="term" value="F:calcium ion binding"/>
    <property type="evidence" value="ECO:0007669"/>
    <property type="project" value="InterPro"/>
</dbReference>
<evidence type="ECO:0000259" key="2">
    <source>
        <dbReference type="PROSITE" id="PS50222"/>
    </source>
</evidence>
<reference evidence="4" key="1">
    <citation type="submission" date="2016-03" db="EMBL/GenBank/DDBJ databases">
        <authorList>
            <person name="Ploux O."/>
        </authorList>
    </citation>
    <scope>NUCLEOTIDE SEQUENCE [LARGE SCALE GENOMIC DNA]</scope>
    <source>
        <strain evidence="4">UK7</strain>
    </source>
</reference>